<dbReference type="InterPro" id="IPR014001">
    <property type="entry name" value="Helicase_ATP-bd"/>
</dbReference>
<dbReference type="SMART" id="SM00490">
    <property type="entry name" value="HELICc"/>
    <property type="match status" value="1"/>
</dbReference>
<dbReference type="PANTHER" id="PTHR47396:SF1">
    <property type="entry name" value="ATP-DEPENDENT HELICASE IRC3-RELATED"/>
    <property type="match status" value="1"/>
</dbReference>
<feature type="domain" description="Helicase C-terminal" evidence="2">
    <location>
        <begin position="213"/>
        <end position="372"/>
    </location>
</feature>
<keyword evidence="3" id="KW-0547">Nucleotide-binding</keyword>
<dbReference type="GO" id="GO:0000403">
    <property type="term" value="F:Y-form DNA binding"/>
    <property type="evidence" value="ECO:0007669"/>
    <property type="project" value="TreeGrafter"/>
</dbReference>
<dbReference type="SMART" id="SM00487">
    <property type="entry name" value="DEXDc"/>
    <property type="match status" value="1"/>
</dbReference>
<feature type="domain" description="Helicase ATP-binding" evidence="1">
    <location>
        <begin position="15"/>
        <end position="167"/>
    </location>
</feature>
<keyword evidence="3" id="KW-0378">Hydrolase</keyword>
<dbReference type="InterPro" id="IPR027417">
    <property type="entry name" value="P-loop_NTPase"/>
</dbReference>
<dbReference type="PANTHER" id="PTHR47396">
    <property type="entry name" value="TYPE I RESTRICTION ENZYME ECOKI R PROTEIN"/>
    <property type="match status" value="1"/>
</dbReference>
<gene>
    <name evidence="3" type="ORF">UFOVP806_20</name>
</gene>
<protein>
    <submittedName>
        <fullName evidence="3">SSL2 DNA or RNA helicases of superfamily II</fullName>
    </submittedName>
</protein>
<dbReference type="InterPro" id="IPR001650">
    <property type="entry name" value="Helicase_C-like"/>
</dbReference>
<dbReference type="InterPro" id="IPR006935">
    <property type="entry name" value="Helicase/UvrB_N"/>
</dbReference>
<proteinExistence type="predicted"/>
<dbReference type="GO" id="GO:0061749">
    <property type="term" value="F:forked DNA-dependent helicase activity"/>
    <property type="evidence" value="ECO:0007669"/>
    <property type="project" value="TreeGrafter"/>
</dbReference>
<keyword evidence="3" id="KW-0067">ATP-binding</keyword>
<evidence type="ECO:0000313" key="3">
    <source>
        <dbReference type="EMBL" id="CAB4163482.1"/>
    </source>
</evidence>
<dbReference type="GO" id="GO:0005524">
    <property type="term" value="F:ATP binding"/>
    <property type="evidence" value="ECO:0007669"/>
    <property type="project" value="InterPro"/>
</dbReference>
<dbReference type="InterPro" id="IPR050742">
    <property type="entry name" value="Helicase_Restrict-Modif_Enz"/>
</dbReference>
<dbReference type="GO" id="GO:0036121">
    <property type="term" value="F:double-stranded DNA helicase activity"/>
    <property type="evidence" value="ECO:0007669"/>
    <property type="project" value="TreeGrafter"/>
</dbReference>
<keyword evidence="3" id="KW-0347">Helicase</keyword>
<accession>A0A6J5NXF4</accession>
<dbReference type="PROSITE" id="PS51192">
    <property type="entry name" value="HELICASE_ATP_BIND_1"/>
    <property type="match status" value="1"/>
</dbReference>
<dbReference type="SUPFAM" id="SSF52540">
    <property type="entry name" value="P-loop containing nucleoside triphosphate hydrolases"/>
    <property type="match status" value="1"/>
</dbReference>
<name>A0A6J5NXF4_9CAUD</name>
<dbReference type="Gene3D" id="3.40.50.300">
    <property type="entry name" value="P-loop containing nucleotide triphosphate hydrolases"/>
    <property type="match status" value="2"/>
</dbReference>
<evidence type="ECO:0000259" key="1">
    <source>
        <dbReference type="PROSITE" id="PS51192"/>
    </source>
</evidence>
<dbReference type="PROSITE" id="PS51194">
    <property type="entry name" value="HELICASE_CTER"/>
    <property type="match status" value="1"/>
</dbReference>
<dbReference type="GO" id="GO:0016787">
    <property type="term" value="F:hydrolase activity"/>
    <property type="evidence" value="ECO:0007669"/>
    <property type="project" value="InterPro"/>
</dbReference>
<dbReference type="EMBL" id="LR796750">
    <property type="protein sequence ID" value="CAB4163482.1"/>
    <property type="molecule type" value="Genomic_DNA"/>
</dbReference>
<reference evidence="3" key="1">
    <citation type="submission" date="2020-04" db="EMBL/GenBank/DDBJ databases">
        <authorList>
            <person name="Chiriac C."/>
            <person name="Salcher M."/>
            <person name="Ghai R."/>
            <person name="Kavagutti S V."/>
        </authorList>
    </citation>
    <scope>NUCLEOTIDE SEQUENCE</scope>
</reference>
<organism evidence="3">
    <name type="scientific">uncultured Caudovirales phage</name>
    <dbReference type="NCBI Taxonomy" id="2100421"/>
    <lineage>
        <taxon>Viruses</taxon>
        <taxon>Duplodnaviria</taxon>
        <taxon>Heunggongvirae</taxon>
        <taxon>Uroviricota</taxon>
        <taxon>Caudoviricetes</taxon>
        <taxon>Peduoviridae</taxon>
        <taxon>Maltschvirus</taxon>
        <taxon>Maltschvirus maltsch</taxon>
    </lineage>
</organism>
<evidence type="ECO:0000259" key="2">
    <source>
        <dbReference type="PROSITE" id="PS51194"/>
    </source>
</evidence>
<sequence>MQLRPRQDIFVRANLKALKQHKNTLGQATVGFGKTICIGAGIGMIGGYQRSLTLQHREELLDQNLTKFKRVNPGFLTAAMSADVKRWTPEGHNFAMVQTLVKNLDRMTPVDILTIDEGHHAPASTYRKIIDRARELNPDVHLWLLTATPERADGKGLRAVVDNVADVVTLGEMVQAGFLVRPRTVVIDLGVNASSMRKTTADFDMDYAAQLLDLEPITEKVFEEWLKQAGSRRTVGFATNVEHSRHMTEYFVKRGITAEHIDGETPKEDRRKILQRLDRGITQVVWNCNVLTEGFDSPSVSAVILHRPFMHLSTMVQMAGRGLRTISEPESYPGIIKDDCIIFDFGASIMEHRTLESECNIEGRKKGGEAPTKECVECGAIIPASCRVCPICQHAFDFDAKLKTATGEFMMTEVELMKMSPFHWETLWSSPDPNVVMANALTAWCCLIEYGGIWFAYGGIQGKKDIKLCGTSHDKILAMVKADDFLREHGDKSNSRKSRSWLTDDASDQQYKMLGQDPPIFGRMSKYRAACMISWKWNEGKMQQSIFANFRNFR</sequence>
<dbReference type="Pfam" id="PF04851">
    <property type="entry name" value="ResIII"/>
    <property type="match status" value="1"/>
</dbReference>
<dbReference type="Pfam" id="PF00271">
    <property type="entry name" value="Helicase_C"/>
    <property type="match status" value="1"/>
</dbReference>